<reference evidence="4" key="1">
    <citation type="submission" date="2017-02" db="UniProtKB">
        <authorList>
            <consortium name="WormBaseParasite"/>
        </authorList>
    </citation>
    <scope>IDENTIFICATION</scope>
</reference>
<dbReference type="Gene3D" id="3.50.4.10">
    <property type="entry name" value="Hepatocyte Growth Factor"/>
    <property type="match status" value="1"/>
</dbReference>
<sequence length="72" mass="8122">MRKAQRYLVGFEERTMNGTDLNGCFQGCLQATAFYCASVNYSDRKKSATWWLSDENRSSDASPSTSTPYYSA</sequence>
<keyword evidence="3" id="KW-1185">Reference proteome</keyword>
<dbReference type="InterPro" id="IPR003609">
    <property type="entry name" value="Pan_app"/>
</dbReference>
<proteinExistence type="predicted"/>
<name>A0A0N4YX44_NIPBR</name>
<dbReference type="SUPFAM" id="SSF57414">
    <property type="entry name" value="Hairpin loop containing domain-like"/>
    <property type="match status" value="1"/>
</dbReference>
<evidence type="ECO:0000313" key="2">
    <source>
        <dbReference type="EMBL" id="VDL86143.1"/>
    </source>
</evidence>
<feature type="domain" description="Apple" evidence="1">
    <location>
        <begin position="4"/>
        <end position="71"/>
    </location>
</feature>
<dbReference type="Pfam" id="PF00024">
    <property type="entry name" value="PAN_1"/>
    <property type="match status" value="1"/>
</dbReference>
<accession>A0A0N4YX44</accession>
<dbReference type="EMBL" id="UYSL01026909">
    <property type="protein sequence ID" value="VDL86143.1"/>
    <property type="molecule type" value="Genomic_DNA"/>
</dbReference>
<protein>
    <submittedName>
        <fullName evidence="4">Apple domain-containing protein</fullName>
    </submittedName>
</protein>
<organism evidence="4">
    <name type="scientific">Nippostrongylus brasiliensis</name>
    <name type="common">Rat hookworm</name>
    <dbReference type="NCBI Taxonomy" id="27835"/>
    <lineage>
        <taxon>Eukaryota</taxon>
        <taxon>Metazoa</taxon>
        <taxon>Ecdysozoa</taxon>
        <taxon>Nematoda</taxon>
        <taxon>Chromadorea</taxon>
        <taxon>Rhabditida</taxon>
        <taxon>Rhabditina</taxon>
        <taxon>Rhabditomorpha</taxon>
        <taxon>Strongyloidea</taxon>
        <taxon>Heligmosomidae</taxon>
        <taxon>Nippostrongylus</taxon>
    </lineage>
</organism>
<gene>
    <name evidence="2" type="ORF">NBR_LOCUS21817</name>
</gene>
<dbReference type="Proteomes" id="UP000271162">
    <property type="component" value="Unassembled WGS sequence"/>
</dbReference>
<evidence type="ECO:0000259" key="1">
    <source>
        <dbReference type="Pfam" id="PF00024"/>
    </source>
</evidence>
<reference evidence="2 3" key="2">
    <citation type="submission" date="2018-11" db="EMBL/GenBank/DDBJ databases">
        <authorList>
            <consortium name="Pathogen Informatics"/>
        </authorList>
    </citation>
    <scope>NUCLEOTIDE SEQUENCE [LARGE SCALE GENOMIC DNA]</scope>
</reference>
<evidence type="ECO:0000313" key="4">
    <source>
        <dbReference type="WBParaSite" id="NBR_0002181601-mRNA-1"/>
    </source>
</evidence>
<dbReference type="AlphaFoldDB" id="A0A0N4YX44"/>
<evidence type="ECO:0000313" key="3">
    <source>
        <dbReference type="Proteomes" id="UP000271162"/>
    </source>
</evidence>
<dbReference type="WBParaSite" id="NBR_0002181601-mRNA-1">
    <property type="protein sequence ID" value="NBR_0002181601-mRNA-1"/>
    <property type="gene ID" value="NBR_0002181601"/>
</dbReference>